<name>A0A392PLB8_9FABA</name>
<sequence>MNASILIHMRLRSNLKEIITSGKAFRESESLTKVSLESSKKTLKSTRKRKRCSVSLSNLFLKKRSSKMVIYESSDDDLLDSEPIFSEPPPTSLQSSEEPFILPSPTNSVIDFISFSPNHDLFNELLNDFHPPTPIPLENLNPDLEHTQKDLNKDLQLDDEIQLDPDALSNTISSFQNFINNNSLEQETLPSMSSSTEPNSS</sequence>
<dbReference type="Proteomes" id="UP000265520">
    <property type="component" value="Unassembled WGS sequence"/>
</dbReference>
<proteinExistence type="predicted"/>
<feature type="non-terminal residue" evidence="1">
    <location>
        <position position="201"/>
    </location>
</feature>
<accession>A0A392PLB8</accession>
<evidence type="ECO:0000313" key="2">
    <source>
        <dbReference type="Proteomes" id="UP000265520"/>
    </source>
</evidence>
<keyword evidence="2" id="KW-1185">Reference proteome</keyword>
<evidence type="ECO:0000313" key="1">
    <source>
        <dbReference type="EMBL" id="MCI12881.1"/>
    </source>
</evidence>
<organism evidence="1 2">
    <name type="scientific">Trifolium medium</name>
    <dbReference type="NCBI Taxonomy" id="97028"/>
    <lineage>
        <taxon>Eukaryota</taxon>
        <taxon>Viridiplantae</taxon>
        <taxon>Streptophyta</taxon>
        <taxon>Embryophyta</taxon>
        <taxon>Tracheophyta</taxon>
        <taxon>Spermatophyta</taxon>
        <taxon>Magnoliopsida</taxon>
        <taxon>eudicotyledons</taxon>
        <taxon>Gunneridae</taxon>
        <taxon>Pentapetalae</taxon>
        <taxon>rosids</taxon>
        <taxon>fabids</taxon>
        <taxon>Fabales</taxon>
        <taxon>Fabaceae</taxon>
        <taxon>Papilionoideae</taxon>
        <taxon>50 kb inversion clade</taxon>
        <taxon>NPAAA clade</taxon>
        <taxon>Hologalegina</taxon>
        <taxon>IRL clade</taxon>
        <taxon>Trifolieae</taxon>
        <taxon>Trifolium</taxon>
    </lineage>
</organism>
<protein>
    <submittedName>
        <fullName evidence="1">Uncharacterized protein</fullName>
    </submittedName>
</protein>
<dbReference type="AlphaFoldDB" id="A0A392PLB8"/>
<comment type="caution">
    <text evidence="1">The sequence shown here is derived from an EMBL/GenBank/DDBJ whole genome shotgun (WGS) entry which is preliminary data.</text>
</comment>
<dbReference type="EMBL" id="LXQA010085968">
    <property type="protein sequence ID" value="MCI12881.1"/>
    <property type="molecule type" value="Genomic_DNA"/>
</dbReference>
<reference evidence="1 2" key="1">
    <citation type="journal article" date="2018" name="Front. Plant Sci.">
        <title>Red Clover (Trifolium pratense) and Zigzag Clover (T. medium) - A Picture of Genomic Similarities and Differences.</title>
        <authorList>
            <person name="Dluhosova J."/>
            <person name="Istvanek J."/>
            <person name="Nedelnik J."/>
            <person name="Repkova J."/>
        </authorList>
    </citation>
    <scope>NUCLEOTIDE SEQUENCE [LARGE SCALE GENOMIC DNA]</scope>
    <source>
        <strain evidence="2">cv. 10/8</strain>
        <tissue evidence="1">Leaf</tissue>
    </source>
</reference>